<organism evidence="2 3">
    <name type="scientific">Malus domestica</name>
    <name type="common">Apple</name>
    <name type="synonym">Pyrus malus</name>
    <dbReference type="NCBI Taxonomy" id="3750"/>
    <lineage>
        <taxon>Eukaryota</taxon>
        <taxon>Viridiplantae</taxon>
        <taxon>Streptophyta</taxon>
        <taxon>Embryophyta</taxon>
        <taxon>Tracheophyta</taxon>
        <taxon>Spermatophyta</taxon>
        <taxon>Magnoliopsida</taxon>
        <taxon>eudicotyledons</taxon>
        <taxon>Gunneridae</taxon>
        <taxon>Pentapetalae</taxon>
        <taxon>rosids</taxon>
        <taxon>fabids</taxon>
        <taxon>Rosales</taxon>
        <taxon>Rosaceae</taxon>
        <taxon>Amygdaloideae</taxon>
        <taxon>Maleae</taxon>
        <taxon>Malus</taxon>
    </lineage>
</organism>
<protein>
    <submittedName>
        <fullName evidence="2">Uncharacterized protein</fullName>
    </submittedName>
</protein>
<dbReference type="EMBL" id="RDQH01000331">
    <property type="protein sequence ID" value="RXH97730.1"/>
    <property type="molecule type" value="Genomic_DNA"/>
</dbReference>
<comment type="caution">
    <text evidence="2">The sequence shown here is derived from an EMBL/GenBank/DDBJ whole genome shotgun (WGS) entry which is preliminary data.</text>
</comment>
<feature type="region of interest" description="Disordered" evidence="1">
    <location>
        <begin position="25"/>
        <end position="60"/>
    </location>
</feature>
<accession>A0A498JQL6</accession>
<proteinExistence type="predicted"/>
<evidence type="ECO:0000256" key="1">
    <source>
        <dbReference type="SAM" id="MobiDB-lite"/>
    </source>
</evidence>
<evidence type="ECO:0000313" key="3">
    <source>
        <dbReference type="Proteomes" id="UP000290289"/>
    </source>
</evidence>
<evidence type="ECO:0000313" key="2">
    <source>
        <dbReference type="EMBL" id="RXH97730.1"/>
    </source>
</evidence>
<sequence>MAPTWTITELHIECLAGLDSAVAAHQEPSTHNPHSGYELRGSKLCSRTRPESSSTNAPNPTRCKLCNVRAWNTLSELFNIDDNRKGVPRKFHVELRYGDKDDDGDKARVLNLDADAD</sequence>
<dbReference type="STRING" id="3750.A0A498JQL6"/>
<reference evidence="2 3" key="1">
    <citation type="submission" date="2018-10" db="EMBL/GenBank/DDBJ databases">
        <title>A high-quality apple genome assembly.</title>
        <authorList>
            <person name="Hu J."/>
        </authorList>
    </citation>
    <scope>NUCLEOTIDE SEQUENCE [LARGE SCALE GENOMIC DNA]</scope>
    <source>
        <strain evidence="3">cv. HFTH1</strain>
        <tissue evidence="2">Young leaf</tissue>
    </source>
</reference>
<dbReference type="InterPro" id="IPR008004">
    <property type="entry name" value="OCTOPUS-like"/>
</dbReference>
<dbReference type="Pfam" id="PF05340">
    <property type="entry name" value="DUF740"/>
    <property type="match status" value="1"/>
</dbReference>
<gene>
    <name evidence="2" type="ORF">DVH24_010055</name>
</gene>
<keyword evidence="3" id="KW-1185">Reference proteome</keyword>
<dbReference type="AlphaFoldDB" id="A0A498JQL6"/>
<dbReference type="Proteomes" id="UP000290289">
    <property type="component" value="Chromosome 5"/>
</dbReference>
<name>A0A498JQL6_MALDO</name>